<proteinExistence type="predicted"/>
<dbReference type="InterPro" id="IPR001387">
    <property type="entry name" value="Cro/C1-type_HTH"/>
</dbReference>
<dbReference type="Proteomes" id="UP000824073">
    <property type="component" value="Unassembled WGS sequence"/>
</dbReference>
<evidence type="ECO:0000259" key="2">
    <source>
        <dbReference type="PROSITE" id="PS50943"/>
    </source>
</evidence>
<dbReference type="InterPro" id="IPR036286">
    <property type="entry name" value="LexA/Signal_pep-like_sf"/>
</dbReference>
<accession>A0A9D1IWI7</accession>
<reference evidence="3" key="2">
    <citation type="journal article" date="2021" name="PeerJ">
        <title>Extensive microbial diversity within the chicken gut microbiome revealed by metagenomics and culture.</title>
        <authorList>
            <person name="Gilroy R."/>
            <person name="Ravi A."/>
            <person name="Getino M."/>
            <person name="Pursley I."/>
            <person name="Horton D.L."/>
            <person name="Alikhan N.F."/>
            <person name="Baker D."/>
            <person name="Gharbi K."/>
            <person name="Hall N."/>
            <person name="Watson M."/>
            <person name="Adriaenssens E.M."/>
            <person name="Foster-Nyarko E."/>
            <person name="Jarju S."/>
            <person name="Secka A."/>
            <person name="Antonio M."/>
            <person name="Oren A."/>
            <person name="Chaudhuri R.R."/>
            <person name="La Ragione R."/>
            <person name="Hildebrand F."/>
            <person name="Pallen M.J."/>
        </authorList>
    </citation>
    <scope>NUCLEOTIDE SEQUENCE</scope>
    <source>
        <strain evidence="3">CHK191-8634</strain>
    </source>
</reference>
<dbReference type="SUPFAM" id="SSF47413">
    <property type="entry name" value="lambda repressor-like DNA-binding domains"/>
    <property type="match status" value="1"/>
</dbReference>
<dbReference type="InterPro" id="IPR039418">
    <property type="entry name" value="LexA-like"/>
</dbReference>
<dbReference type="AlphaFoldDB" id="A0A9D1IWI7"/>
<dbReference type="PROSITE" id="PS50943">
    <property type="entry name" value="HTH_CROC1"/>
    <property type="match status" value="1"/>
</dbReference>
<dbReference type="SMART" id="SM00530">
    <property type="entry name" value="HTH_XRE"/>
    <property type="match status" value="1"/>
</dbReference>
<sequence length="254" mass="28704">MTTGERIKKRRLQLGMTVPETADKLGVSVATMYRYEKGEIEKLPSTALEPLARLLHTTPAWLMGWKEEDGPSYPPVGHIPLLKDISGDVPLLDEQNIEDYIPSPPFLRTDFAIRHRGHDMINARIFDGDIVYIRSCRDVNNGEIAAVLIDGQMALKRVYRMPDRLTLRAENPLVLDRVFSWAELDRVRIVGQGVCFLSPVQHEADRAGGDWRRFVGRPAAARGGGVTPMDEEQARLAWKHDQQRKRSGKDPADE</sequence>
<evidence type="ECO:0000256" key="1">
    <source>
        <dbReference type="SAM" id="MobiDB-lite"/>
    </source>
</evidence>
<dbReference type="SUPFAM" id="SSF51306">
    <property type="entry name" value="LexA/Signal peptidase"/>
    <property type="match status" value="1"/>
</dbReference>
<protein>
    <submittedName>
        <fullName evidence="3">Helix-turn-helix domain-containing protein</fullName>
    </submittedName>
</protein>
<dbReference type="CDD" id="cd00093">
    <property type="entry name" value="HTH_XRE"/>
    <property type="match status" value="1"/>
</dbReference>
<dbReference type="EMBL" id="DVMR01000033">
    <property type="protein sequence ID" value="HIU43309.1"/>
    <property type="molecule type" value="Genomic_DNA"/>
</dbReference>
<comment type="caution">
    <text evidence="3">The sequence shown here is derived from an EMBL/GenBank/DDBJ whole genome shotgun (WGS) entry which is preliminary data.</text>
</comment>
<dbReference type="Gene3D" id="2.10.109.10">
    <property type="entry name" value="Umud Fragment, subunit A"/>
    <property type="match status" value="1"/>
</dbReference>
<dbReference type="CDD" id="cd06529">
    <property type="entry name" value="S24_LexA-like"/>
    <property type="match status" value="1"/>
</dbReference>
<dbReference type="GO" id="GO:0003677">
    <property type="term" value="F:DNA binding"/>
    <property type="evidence" value="ECO:0007669"/>
    <property type="project" value="InterPro"/>
</dbReference>
<reference evidence="3" key="1">
    <citation type="submission" date="2020-10" db="EMBL/GenBank/DDBJ databases">
        <authorList>
            <person name="Gilroy R."/>
        </authorList>
    </citation>
    <scope>NUCLEOTIDE SEQUENCE</scope>
    <source>
        <strain evidence="3">CHK191-8634</strain>
    </source>
</reference>
<evidence type="ECO:0000313" key="3">
    <source>
        <dbReference type="EMBL" id="HIU43309.1"/>
    </source>
</evidence>
<feature type="compositionally biased region" description="Basic and acidic residues" evidence="1">
    <location>
        <begin position="232"/>
        <end position="241"/>
    </location>
</feature>
<feature type="domain" description="HTH cro/C1-type" evidence="2">
    <location>
        <begin position="7"/>
        <end position="62"/>
    </location>
</feature>
<name>A0A9D1IWI7_9CLOT</name>
<dbReference type="Pfam" id="PF13560">
    <property type="entry name" value="HTH_31"/>
    <property type="match status" value="1"/>
</dbReference>
<gene>
    <name evidence="3" type="ORF">IAB67_03315</name>
</gene>
<dbReference type="Pfam" id="PF00717">
    <property type="entry name" value="Peptidase_S24"/>
    <property type="match status" value="1"/>
</dbReference>
<feature type="region of interest" description="Disordered" evidence="1">
    <location>
        <begin position="219"/>
        <end position="254"/>
    </location>
</feature>
<evidence type="ECO:0000313" key="4">
    <source>
        <dbReference type="Proteomes" id="UP000824073"/>
    </source>
</evidence>
<dbReference type="PANTHER" id="PTHR33516">
    <property type="entry name" value="LEXA REPRESSOR"/>
    <property type="match status" value="1"/>
</dbReference>
<dbReference type="PANTHER" id="PTHR33516:SF2">
    <property type="entry name" value="LEXA REPRESSOR-RELATED"/>
    <property type="match status" value="1"/>
</dbReference>
<dbReference type="InterPro" id="IPR050077">
    <property type="entry name" value="LexA_repressor"/>
</dbReference>
<dbReference type="Gene3D" id="1.10.260.40">
    <property type="entry name" value="lambda repressor-like DNA-binding domains"/>
    <property type="match status" value="1"/>
</dbReference>
<organism evidence="3 4">
    <name type="scientific">Candidatus Ventrousia excrementavium</name>
    <dbReference type="NCBI Taxonomy" id="2840961"/>
    <lineage>
        <taxon>Bacteria</taxon>
        <taxon>Bacillati</taxon>
        <taxon>Bacillota</taxon>
        <taxon>Clostridia</taxon>
        <taxon>Eubacteriales</taxon>
        <taxon>Clostridiaceae</taxon>
        <taxon>Clostridiaceae incertae sedis</taxon>
        <taxon>Candidatus Ventrousia</taxon>
    </lineage>
</organism>
<dbReference type="InterPro" id="IPR015927">
    <property type="entry name" value="Peptidase_S24_S26A/B/C"/>
</dbReference>
<dbReference type="InterPro" id="IPR010982">
    <property type="entry name" value="Lambda_DNA-bd_dom_sf"/>
</dbReference>